<proteinExistence type="predicted"/>
<sequence length="541" mass="60043">MATQVRDTVFGHIARIVTSNKTFQYPDEVDPSLWKKALQTNTSSTPTPPSDKANEPQGVKLQDLSPDHVEDGRDIYLVDWYGSDDPENPQNWSGSWKLLVTSLMCILNFSFYIASSIYVPGIPSIMEEFGVSEIVATLGLSLFTIGYGLGPMLWSPMSEIPQLGRSPLYFWTFLAFILLQLPTGFAVNMPMFLVFRVLTGFLGSPPLATGGATIIDMYDAGRASYGICILSSFGVLGPVFGPIIGGFAAPAEGWRWTIWIFTWLCALVVVLLFFLLPETSAANILYRRAKRLRKATGDNRFRSQSEIDAAHHTLKDRLLVLGRAFTLTFSEPIVFFMDLYSALLYGILFLWFESFPLVFGEIYGFSTGLQGVAFLGIFVGALVTVPFFLLWIKYGIIPKIVKPGFKPEMVLPPTFVGAVALPACLFWYGWTARESVHWILPIIGSSFFTVGVVTLFNTVFNYLGISYPTCAASIFAGNALFRALFGASFPLFARQLFRQLGIGPGNSLLGGIAVCFIPIPFVFYRYGEKIRHMSKNARHDI</sequence>
<evidence type="ECO:0000313" key="2">
    <source>
        <dbReference type="Proteomes" id="UP001497680"/>
    </source>
</evidence>
<name>A0ACC0DGF1_9PEZI</name>
<comment type="caution">
    <text evidence="1">The sequence shown here is derived from an EMBL/GenBank/DDBJ whole genome shotgun (WGS) entry which is preliminary data.</text>
</comment>
<keyword evidence="2" id="KW-1185">Reference proteome</keyword>
<organism evidence="1 2">
    <name type="scientific">Hypoxylon rubiginosum</name>
    <dbReference type="NCBI Taxonomy" id="110542"/>
    <lineage>
        <taxon>Eukaryota</taxon>
        <taxon>Fungi</taxon>
        <taxon>Dikarya</taxon>
        <taxon>Ascomycota</taxon>
        <taxon>Pezizomycotina</taxon>
        <taxon>Sordariomycetes</taxon>
        <taxon>Xylariomycetidae</taxon>
        <taxon>Xylariales</taxon>
        <taxon>Hypoxylaceae</taxon>
        <taxon>Hypoxylon</taxon>
    </lineage>
</organism>
<gene>
    <name evidence="1" type="ORF">F4821DRAFT_267260</name>
</gene>
<reference evidence="1 2" key="1">
    <citation type="journal article" date="2022" name="New Phytol.">
        <title>Ecological generalism drives hyperdiversity of secondary metabolite gene clusters in xylarialean endophytes.</title>
        <authorList>
            <person name="Franco M.E.E."/>
            <person name="Wisecaver J.H."/>
            <person name="Arnold A.E."/>
            <person name="Ju Y.M."/>
            <person name="Slot J.C."/>
            <person name="Ahrendt S."/>
            <person name="Moore L.P."/>
            <person name="Eastman K.E."/>
            <person name="Scott K."/>
            <person name="Konkel Z."/>
            <person name="Mondo S.J."/>
            <person name="Kuo A."/>
            <person name="Hayes R.D."/>
            <person name="Haridas S."/>
            <person name="Andreopoulos B."/>
            <person name="Riley R."/>
            <person name="LaButti K."/>
            <person name="Pangilinan J."/>
            <person name="Lipzen A."/>
            <person name="Amirebrahimi M."/>
            <person name="Yan J."/>
            <person name="Adam C."/>
            <person name="Keymanesh K."/>
            <person name="Ng V."/>
            <person name="Louie K."/>
            <person name="Northen T."/>
            <person name="Drula E."/>
            <person name="Henrissat B."/>
            <person name="Hsieh H.M."/>
            <person name="Youens-Clark K."/>
            <person name="Lutzoni F."/>
            <person name="Miadlikowska J."/>
            <person name="Eastwood D.C."/>
            <person name="Hamelin R.C."/>
            <person name="Grigoriev I.V."/>
            <person name="U'Ren J.M."/>
        </authorList>
    </citation>
    <scope>NUCLEOTIDE SEQUENCE [LARGE SCALE GENOMIC DNA]</scope>
    <source>
        <strain evidence="1 2">ER1909</strain>
    </source>
</reference>
<dbReference type="Proteomes" id="UP001497680">
    <property type="component" value="Unassembled WGS sequence"/>
</dbReference>
<protein>
    <submittedName>
        <fullName evidence="1">Benomyl/methotrexate resistance protein</fullName>
    </submittedName>
</protein>
<accession>A0ACC0DGF1</accession>
<evidence type="ECO:0000313" key="1">
    <source>
        <dbReference type="EMBL" id="KAI6091792.1"/>
    </source>
</evidence>
<dbReference type="EMBL" id="MU394285">
    <property type="protein sequence ID" value="KAI6091792.1"/>
    <property type="molecule type" value="Genomic_DNA"/>
</dbReference>